<dbReference type="AlphaFoldDB" id="A0AB39HH24"/>
<reference evidence="2" key="1">
    <citation type="submission" date="2024-07" db="EMBL/GenBank/DDBJ databases">
        <title>Halotolerant mesophilic bacterium Ornithinibacillus sp. 4-3, sp. nov., isolated from soil.</title>
        <authorList>
            <person name="Sidarenka A.V."/>
            <person name="Guliayeva D.E."/>
            <person name="Leanovich S.I."/>
            <person name="Hileuskaya K.S."/>
            <person name="Akhremchuk A.E."/>
            <person name="Sikolenko M.A."/>
            <person name="Valentovich L.N."/>
        </authorList>
    </citation>
    <scope>NUCLEOTIDE SEQUENCE</scope>
    <source>
        <strain evidence="2">4-3</strain>
    </source>
</reference>
<organism evidence="2">
    <name type="scientific">Ornithinibacillus sp. 4-3</name>
    <dbReference type="NCBI Taxonomy" id="3231488"/>
    <lineage>
        <taxon>Bacteria</taxon>
        <taxon>Bacillati</taxon>
        <taxon>Bacillota</taxon>
        <taxon>Bacilli</taxon>
        <taxon>Bacillales</taxon>
        <taxon>Bacillaceae</taxon>
        <taxon>Ornithinibacillus</taxon>
    </lineage>
</organism>
<keyword evidence="1" id="KW-0812">Transmembrane</keyword>
<evidence type="ECO:0000256" key="1">
    <source>
        <dbReference type="SAM" id="Phobius"/>
    </source>
</evidence>
<keyword evidence="1" id="KW-1133">Transmembrane helix</keyword>
<name>A0AB39HH24_9BACI</name>
<dbReference type="RefSeq" id="WP_368652086.1">
    <property type="nucleotide sequence ID" value="NZ_CP162599.1"/>
</dbReference>
<evidence type="ECO:0000313" key="2">
    <source>
        <dbReference type="EMBL" id="XDK31359.1"/>
    </source>
</evidence>
<sequence length="114" mass="12878">MTIVVISLLSVAVVLIIISLFLNDRYAELEKQIEQVSISAMQDTYQLNKKIKVLEEELLTENLPTSNETSNVEKKPLLIQKVVHLNLQGYSIEDIAQRTDLSPNDVQAILKNSK</sequence>
<dbReference type="EMBL" id="CP162599">
    <property type="protein sequence ID" value="XDK31359.1"/>
    <property type="molecule type" value="Genomic_DNA"/>
</dbReference>
<proteinExistence type="predicted"/>
<feature type="transmembrane region" description="Helical" evidence="1">
    <location>
        <begin position="6"/>
        <end position="23"/>
    </location>
</feature>
<evidence type="ECO:0008006" key="3">
    <source>
        <dbReference type="Google" id="ProtNLM"/>
    </source>
</evidence>
<keyword evidence="1" id="KW-0472">Membrane</keyword>
<gene>
    <name evidence="2" type="ORF">AB4Y30_09950</name>
</gene>
<accession>A0AB39HH24</accession>
<protein>
    <recommendedName>
        <fullName evidence="3">Resolvase HTH domain-containing protein</fullName>
    </recommendedName>
</protein>